<sequence>MLDQTGMVQNPTLQGGQTLLWLAGLAPEPLPPDPRAAIENFLIHGNTNYIPKGATQILNAFDHPAAPTMMASVKLPENYMALPQPPKAQDHRHTIDTLMKDKMAHGKMKLKILTIFNDQPVEKEKTSQEKKKLHYPQPLSSELSGKWLAAFMKLKTA</sequence>
<proteinExistence type="predicted"/>
<protein>
    <submittedName>
        <fullName evidence="1">Uncharacterized protein</fullName>
    </submittedName>
</protein>
<organism evidence="1 2">
    <name type="scientific">Hydnum rufescens UP504</name>
    <dbReference type="NCBI Taxonomy" id="1448309"/>
    <lineage>
        <taxon>Eukaryota</taxon>
        <taxon>Fungi</taxon>
        <taxon>Dikarya</taxon>
        <taxon>Basidiomycota</taxon>
        <taxon>Agaricomycotina</taxon>
        <taxon>Agaricomycetes</taxon>
        <taxon>Cantharellales</taxon>
        <taxon>Hydnaceae</taxon>
        <taxon>Hydnum</taxon>
    </lineage>
</organism>
<dbReference type="Proteomes" id="UP000886523">
    <property type="component" value="Unassembled WGS sequence"/>
</dbReference>
<dbReference type="EMBL" id="MU129338">
    <property type="protein sequence ID" value="KAF9503543.1"/>
    <property type="molecule type" value="Genomic_DNA"/>
</dbReference>
<evidence type="ECO:0000313" key="2">
    <source>
        <dbReference type="Proteomes" id="UP000886523"/>
    </source>
</evidence>
<reference evidence="1" key="1">
    <citation type="journal article" date="2020" name="Nat. Commun.">
        <title>Large-scale genome sequencing of mycorrhizal fungi provides insights into the early evolution of symbiotic traits.</title>
        <authorList>
            <person name="Miyauchi S."/>
            <person name="Kiss E."/>
            <person name="Kuo A."/>
            <person name="Drula E."/>
            <person name="Kohler A."/>
            <person name="Sanchez-Garcia M."/>
            <person name="Morin E."/>
            <person name="Andreopoulos B."/>
            <person name="Barry K.W."/>
            <person name="Bonito G."/>
            <person name="Buee M."/>
            <person name="Carver A."/>
            <person name="Chen C."/>
            <person name="Cichocki N."/>
            <person name="Clum A."/>
            <person name="Culley D."/>
            <person name="Crous P.W."/>
            <person name="Fauchery L."/>
            <person name="Girlanda M."/>
            <person name="Hayes R.D."/>
            <person name="Keri Z."/>
            <person name="LaButti K."/>
            <person name="Lipzen A."/>
            <person name="Lombard V."/>
            <person name="Magnuson J."/>
            <person name="Maillard F."/>
            <person name="Murat C."/>
            <person name="Nolan M."/>
            <person name="Ohm R.A."/>
            <person name="Pangilinan J."/>
            <person name="Pereira M.F."/>
            <person name="Perotto S."/>
            <person name="Peter M."/>
            <person name="Pfister S."/>
            <person name="Riley R."/>
            <person name="Sitrit Y."/>
            <person name="Stielow J.B."/>
            <person name="Szollosi G."/>
            <person name="Zifcakova L."/>
            <person name="Stursova M."/>
            <person name="Spatafora J.W."/>
            <person name="Tedersoo L."/>
            <person name="Vaario L.M."/>
            <person name="Yamada A."/>
            <person name="Yan M."/>
            <person name="Wang P."/>
            <person name="Xu J."/>
            <person name="Bruns T."/>
            <person name="Baldrian P."/>
            <person name="Vilgalys R."/>
            <person name="Dunand C."/>
            <person name="Henrissat B."/>
            <person name="Grigoriev I.V."/>
            <person name="Hibbett D."/>
            <person name="Nagy L.G."/>
            <person name="Martin F.M."/>
        </authorList>
    </citation>
    <scope>NUCLEOTIDE SEQUENCE</scope>
    <source>
        <strain evidence="1">UP504</strain>
    </source>
</reference>
<dbReference type="AlphaFoldDB" id="A0A9P6DLY7"/>
<comment type="caution">
    <text evidence="1">The sequence shown here is derived from an EMBL/GenBank/DDBJ whole genome shotgun (WGS) entry which is preliminary data.</text>
</comment>
<evidence type="ECO:0000313" key="1">
    <source>
        <dbReference type="EMBL" id="KAF9503543.1"/>
    </source>
</evidence>
<gene>
    <name evidence="1" type="ORF">BS47DRAFT_1369459</name>
</gene>
<dbReference type="OrthoDB" id="3332060at2759"/>
<keyword evidence="2" id="KW-1185">Reference proteome</keyword>
<accession>A0A9P6DLY7</accession>
<name>A0A9P6DLY7_9AGAM</name>